<accession>E3NDL1</accession>
<evidence type="ECO:0000313" key="3">
    <source>
        <dbReference type="EMBL" id="EFO94041.1"/>
    </source>
</evidence>
<evidence type="ECO:0000313" key="4">
    <source>
        <dbReference type="Proteomes" id="UP000008281"/>
    </source>
</evidence>
<keyword evidence="2" id="KW-0472">Membrane</keyword>
<dbReference type="HOGENOM" id="CLU_1564346_0_0_1"/>
<evidence type="ECO:0000256" key="1">
    <source>
        <dbReference type="SAM" id="MobiDB-lite"/>
    </source>
</evidence>
<proteinExistence type="predicted"/>
<reference evidence="3" key="1">
    <citation type="submission" date="2007-07" db="EMBL/GenBank/DDBJ databases">
        <title>PCAP assembly of the Caenorhabditis remanei genome.</title>
        <authorList>
            <consortium name="The Caenorhabditis remanei Sequencing Consortium"/>
            <person name="Wilson R.K."/>
        </authorList>
    </citation>
    <scope>NUCLEOTIDE SEQUENCE [LARGE SCALE GENOMIC DNA]</scope>
    <source>
        <strain evidence="3">PB4641</strain>
    </source>
</reference>
<sequence>MRPHILYFNCIKEVKLEVFQREYADCLSSEKSTNCASYVVGKMCHKDRHHLANTFLSITFLASIPWMIMIVPVGLILGGIRAIFGPKPAGRPEKLAKSMPDDDSGISAAECDDSKAATTSPNSSENSVDFKEVTVRQKRDVAILTNVTSSDNSMAENRKQNSTHSNKFIFN</sequence>
<dbReference type="Proteomes" id="UP000008281">
    <property type="component" value="Unassembled WGS sequence"/>
</dbReference>
<gene>
    <name evidence="3" type="ORF">CRE_27847</name>
</gene>
<keyword evidence="4" id="KW-1185">Reference proteome</keyword>
<keyword evidence="2" id="KW-0812">Transmembrane</keyword>
<evidence type="ECO:0000256" key="2">
    <source>
        <dbReference type="SAM" id="Phobius"/>
    </source>
</evidence>
<feature type="transmembrane region" description="Helical" evidence="2">
    <location>
        <begin position="64"/>
        <end position="84"/>
    </location>
</feature>
<organism evidence="4">
    <name type="scientific">Caenorhabditis remanei</name>
    <name type="common">Caenorhabditis vulgaris</name>
    <dbReference type="NCBI Taxonomy" id="31234"/>
    <lineage>
        <taxon>Eukaryota</taxon>
        <taxon>Metazoa</taxon>
        <taxon>Ecdysozoa</taxon>
        <taxon>Nematoda</taxon>
        <taxon>Chromadorea</taxon>
        <taxon>Rhabditida</taxon>
        <taxon>Rhabditina</taxon>
        <taxon>Rhabditomorpha</taxon>
        <taxon>Rhabditoidea</taxon>
        <taxon>Rhabditidae</taxon>
        <taxon>Peloderinae</taxon>
        <taxon>Caenorhabditis</taxon>
    </lineage>
</organism>
<feature type="region of interest" description="Disordered" evidence="1">
    <location>
        <begin position="112"/>
        <end position="131"/>
    </location>
</feature>
<name>E3NDL1_CAERE</name>
<dbReference type="InParanoid" id="E3NDL1"/>
<dbReference type="EMBL" id="DS268611">
    <property type="protein sequence ID" value="EFO94041.1"/>
    <property type="molecule type" value="Genomic_DNA"/>
</dbReference>
<dbReference type="OrthoDB" id="5811677at2759"/>
<feature type="region of interest" description="Disordered" evidence="1">
    <location>
        <begin position="146"/>
        <end position="171"/>
    </location>
</feature>
<protein>
    <submittedName>
        <fullName evidence="3">Uncharacterized protein</fullName>
    </submittedName>
</protein>
<feature type="compositionally biased region" description="Polar residues" evidence="1">
    <location>
        <begin position="116"/>
        <end position="127"/>
    </location>
</feature>
<dbReference type="AlphaFoldDB" id="E3NDL1"/>
<keyword evidence="2" id="KW-1133">Transmembrane helix</keyword>